<reference evidence="1" key="1">
    <citation type="submission" date="2022-02" db="EMBL/GenBank/DDBJ databases">
        <title>Plant Genome Project.</title>
        <authorList>
            <person name="Zhang R.-G."/>
        </authorList>
    </citation>
    <scope>NUCLEOTIDE SEQUENCE</scope>
    <source>
        <strain evidence="1">AT1</strain>
    </source>
</reference>
<dbReference type="Proteomes" id="UP001062846">
    <property type="component" value="Chromosome 11"/>
</dbReference>
<accession>A0ACC0LPZ0</accession>
<name>A0ACC0LPZ0_RHOML</name>
<keyword evidence="2" id="KW-1185">Reference proteome</keyword>
<evidence type="ECO:0000313" key="2">
    <source>
        <dbReference type="Proteomes" id="UP001062846"/>
    </source>
</evidence>
<comment type="caution">
    <text evidence="1">The sequence shown here is derived from an EMBL/GenBank/DDBJ whole genome shotgun (WGS) entry which is preliminary data.</text>
</comment>
<proteinExistence type="predicted"/>
<sequence length="540" mass="62042">MFAEEYQPKCQPEMMAYNWPELALFFPDFSHFNDFVINNLYSNVGRTPYPNPLEPEEEVASNGYDPMDYLIKKAEFEPSVIFSEDANVTMMNLWEDEPGVGTNLWANTEVVNIKVGNEELTVNKAVMEAERWKPEDLWDDLVIADLAANLRDINIESKHKALADLWSEESKYRQIDHLTRSSCIYQPPNLQIGESSNPAAQLAEEPSDPFTTPIKNTFQPFAPSAKEPSRPEKNPEGMIKRQLEQTQAKIRIPILDSENFDYWKSRIKAIMRSADEEIWNSCIDGYVCPMKTVEGKEVSKLTSELSVKEKAKLQGNNRALDILFTAVDVNEHCKIANYEIAKEAWDILVTCHEGTYVVKQSKLQRLTTEFEMIRMDEDETFNQYYSRLISIVNSCETLGKVESSNGKDKKGIKGPPSGPKCYECHGYGHVAHECINKLKKKSNFRANITWDADSESEKSREEREYNSNFIAFGASLHSHDNDHESSDDTDDDEGDEFEDSHELREKYDYLYKESLKINKTNLKLAEKYKNANMELARVQE</sequence>
<protein>
    <submittedName>
        <fullName evidence="1">Uncharacterized protein</fullName>
    </submittedName>
</protein>
<organism evidence="1 2">
    <name type="scientific">Rhododendron molle</name>
    <name type="common">Chinese azalea</name>
    <name type="synonym">Azalea mollis</name>
    <dbReference type="NCBI Taxonomy" id="49168"/>
    <lineage>
        <taxon>Eukaryota</taxon>
        <taxon>Viridiplantae</taxon>
        <taxon>Streptophyta</taxon>
        <taxon>Embryophyta</taxon>
        <taxon>Tracheophyta</taxon>
        <taxon>Spermatophyta</taxon>
        <taxon>Magnoliopsida</taxon>
        <taxon>eudicotyledons</taxon>
        <taxon>Gunneridae</taxon>
        <taxon>Pentapetalae</taxon>
        <taxon>asterids</taxon>
        <taxon>Ericales</taxon>
        <taxon>Ericaceae</taxon>
        <taxon>Ericoideae</taxon>
        <taxon>Rhodoreae</taxon>
        <taxon>Rhododendron</taxon>
    </lineage>
</organism>
<evidence type="ECO:0000313" key="1">
    <source>
        <dbReference type="EMBL" id="KAI8530382.1"/>
    </source>
</evidence>
<dbReference type="EMBL" id="CM046398">
    <property type="protein sequence ID" value="KAI8530382.1"/>
    <property type="molecule type" value="Genomic_DNA"/>
</dbReference>
<gene>
    <name evidence="1" type="ORF">RHMOL_Rhmol11G0053900</name>
</gene>